<feature type="transmembrane region" description="Helical" evidence="2">
    <location>
        <begin position="84"/>
        <end position="103"/>
    </location>
</feature>
<protein>
    <submittedName>
        <fullName evidence="3">Uncharacterized protein</fullName>
    </submittedName>
</protein>
<evidence type="ECO:0000313" key="3">
    <source>
        <dbReference type="EMBL" id="MBB4889200.1"/>
    </source>
</evidence>
<accession>A0A7W7LFD1</accession>
<keyword evidence="4" id="KW-1185">Reference proteome</keyword>
<dbReference type="Proteomes" id="UP000556436">
    <property type="component" value="Unassembled WGS sequence"/>
</dbReference>
<dbReference type="AlphaFoldDB" id="A0A7W7LFD1"/>
<feature type="region of interest" description="Disordered" evidence="1">
    <location>
        <begin position="142"/>
        <end position="185"/>
    </location>
</feature>
<comment type="caution">
    <text evidence="3">The sequence shown here is derived from an EMBL/GenBank/DDBJ whole genome shotgun (WGS) entry which is preliminary data.</text>
</comment>
<feature type="transmembrane region" description="Helical" evidence="2">
    <location>
        <begin position="30"/>
        <end position="48"/>
    </location>
</feature>
<evidence type="ECO:0000256" key="1">
    <source>
        <dbReference type="SAM" id="MobiDB-lite"/>
    </source>
</evidence>
<evidence type="ECO:0000313" key="4">
    <source>
        <dbReference type="Proteomes" id="UP000556436"/>
    </source>
</evidence>
<proteinExistence type="predicted"/>
<keyword evidence="2" id="KW-0472">Membrane</keyword>
<feature type="region of interest" description="Disordered" evidence="1">
    <location>
        <begin position="1"/>
        <end position="27"/>
    </location>
</feature>
<name>A0A7W7LFD1_STRNE</name>
<reference evidence="3 4" key="1">
    <citation type="submission" date="2020-08" db="EMBL/GenBank/DDBJ databases">
        <title>Genomic Encyclopedia of Type Strains, Phase III (KMG-III): the genomes of soil and plant-associated and newly described type strains.</title>
        <authorList>
            <person name="Whitman W."/>
        </authorList>
    </citation>
    <scope>NUCLEOTIDE SEQUENCE [LARGE SCALE GENOMIC DNA]</scope>
    <source>
        <strain evidence="3 4">CECT 3265</strain>
    </source>
</reference>
<gene>
    <name evidence="3" type="ORF">FHS38_005275</name>
</gene>
<dbReference type="EMBL" id="JACHJG010000012">
    <property type="protein sequence ID" value="MBB4889200.1"/>
    <property type="molecule type" value="Genomic_DNA"/>
</dbReference>
<keyword evidence="2" id="KW-1133">Transmembrane helix</keyword>
<organism evidence="3 4">
    <name type="scientific">Streptomyces netropsis</name>
    <name type="common">Streptoverticillium netropsis</name>
    <dbReference type="NCBI Taxonomy" id="55404"/>
    <lineage>
        <taxon>Bacteria</taxon>
        <taxon>Bacillati</taxon>
        <taxon>Actinomycetota</taxon>
        <taxon>Actinomycetes</taxon>
        <taxon>Kitasatosporales</taxon>
        <taxon>Streptomycetaceae</taxon>
        <taxon>Streptomyces</taxon>
    </lineage>
</organism>
<sequence>MAMQRHQGRPDVSGGDEEDSSNGEGADGSMTLPVLWVVLLLGGLWWAVVAAGTDGYDAEPCGDGPGAGGCVRDIGGQGDLSERLMLWALVPAVLAHMAVALRLRLPRRVLAVAAAFLVIAASVLGCRVLQAHKAADDAVGTGIGPSGLAAPSSRGRTDRQPGTPDRAQAMPRASSASADTSGARR</sequence>
<feature type="compositionally biased region" description="Polar residues" evidence="1">
    <location>
        <begin position="174"/>
        <end position="185"/>
    </location>
</feature>
<keyword evidence="2" id="KW-0812">Transmembrane</keyword>
<feature type="transmembrane region" description="Helical" evidence="2">
    <location>
        <begin position="110"/>
        <end position="130"/>
    </location>
</feature>
<dbReference type="RefSeq" id="WP_184737433.1">
    <property type="nucleotide sequence ID" value="NZ_BMRW01000018.1"/>
</dbReference>
<evidence type="ECO:0000256" key="2">
    <source>
        <dbReference type="SAM" id="Phobius"/>
    </source>
</evidence>